<dbReference type="GO" id="GO:0005737">
    <property type="term" value="C:cytoplasm"/>
    <property type="evidence" value="ECO:0007669"/>
    <property type="project" value="TreeGrafter"/>
</dbReference>
<evidence type="ECO:0000313" key="2">
    <source>
        <dbReference type="EMBL" id="CEQ38919.1"/>
    </source>
</evidence>
<keyword evidence="1" id="KW-0732">Signal</keyword>
<dbReference type="AlphaFoldDB" id="A0A0D6EG22"/>
<dbReference type="PANTHER" id="PTHR48100">
    <property type="entry name" value="BROAD-SPECIFICITY PHOSPHATASE YOR283W-RELATED"/>
    <property type="match status" value="1"/>
</dbReference>
<reference evidence="3" key="1">
    <citation type="submission" date="2015-02" db="EMBL/GenBank/DDBJ databases">
        <authorList>
            <person name="Gon?alves P."/>
        </authorList>
    </citation>
    <scope>NUCLEOTIDE SEQUENCE [LARGE SCALE GENOMIC DNA]</scope>
</reference>
<dbReference type="Proteomes" id="UP000243876">
    <property type="component" value="Unassembled WGS sequence"/>
</dbReference>
<organism evidence="2 3">
    <name type="scientific">Sporidiobolus salmonicolor</name>
    <name type="common">Yeast-like fungus</name>
    <name type="synonym">Sporobolomyces salmonicolor</name>
    <dbReference type="NCBI Taxonomy" id="5005"/>
    <lineage>
        <taxon>Eukaryota</taxon>
        <taxon>Fungi</taxon>
        <taxon>Dikarya</taxon>
        <taxon>Basidiomycota</taxon>
        <taxon>Pucciniomycotina</taxon>
        <taxon>Microbotryomycetes</taxon>
        <taxon>Sporidiobolales</taxon>
        <taxon>Sporidiobolaceae</taxon>
        <taxon>Sporobolomyces</taxon>
    </lineage>
</organism>
<dbReference type="Gene3D" id="3.40.50.1240">
    <property type="entry name" value="Phosphoglycerate mutase-like"/>
    <property type="match status" value="1"/>
</dbReference>
<evidence type="ECO:0000313" key="3">
    <source>
        <dbReference type="Proteomes" id="UP000243876"/>
    </source>
</evidence>
<keyword evidence="3" id="KW-1185">Reference proteome</keyword>
<dbReference type="InterPro" id="IPR050275">
    <property type="entry name" value="PGM_Phosphatase"/>
</dbReference>
<dbReference type="SUPFAM" id="SSF53254">
    <property type="entry name" value="Phosphoglycerate mutase-like"/>
    <property type="match status" value="1"/>
</dbReference>
<dbReference type="CDD" id="cd07067">
    <property type="entry name" value="HP_PGM_like"/>
    <property type="match status" value="1"/>
</dbReference>
<feature type="signal peptide" evidence="1">
    <location>
        <begin position="1"/>
        <end position="17"/>
    </location>
</feature>
<dbReference type="InterPro" id="IPR029033">
    <property type="entry name" value="His_PPase_superfam"/>
</dbReference>
<accession>A0A0D6EG22</accession>
<dbReference type="InterPro" id="IPR013078">
    <property type="entry name" value="His_Pase_superF_clade-1"/>
</dbReference>
<dbReference type="PANTHER" id="PTHR48100:SF1">
    <property type="entry name" value="HISTIDINE PHOSPHATASE FAMILY PROTEIN-RELATED"/>
    <property type="match status" value="1"/>
</dbReference>
<gene>
    <name evidence="2" type="primary">SPOSA6832_00375</name>
</gene>
<dbReference type="GO" id="GO:0016791">
    <property type="term" value="F:phosphatase activity"/>
    <property type="evidence" value="ECO:0007669"/>
    <property type="project" value="TreeGrafter"/>
</dbReference>
<dbReference type="Pfam" id="PF00300">
    <property type="entry name" value="His_Phos_1"/>
    <property type="match status" value="1"/>
</dbReference>
<feature type="chain" id="PRO_5002303308" evidence="1">
    <location>
        <begin position="18"/>
        <end position="328"/>
    </location>
</feature>
<proteinExistence type="predicted"/>
<protein>
    <submittedName>
        <fullName evidence="2">SPOSA6832_00375-mRNA-1:cds</fullName>
    </submittedName>
</protein>
<dbReference type="EMBL" id="CENE01000001">
    <property type="protein sequence ID" value="CEQ38919.1"/>
    <property type="molecule type" value="Genomic_DNA"/>
</dbReference>
<evidence type="ECO:0000256" key="1">
    <source>
        <dbReference type="SAM" id="SignalP"/>
    </source>
</evidence>
<dbReference type="SMART" id="SM00855">
    <property type="entry name" value="PGAM"/>
    <property type="match status" value="1"/>
</dbReference>
<dbReference type="OrthoDB" id="496981at2759"/>
<sequence length="328" mass="36781">MLSPLLASLLLLDRSSASPAAQLPLWSTGVSPRTRTFSPTDYTAVDGFFIQSAPTFNDSDAYDPLSDSFGIIDKSPTRWNRFQDKVDRLNADSHEHAAYKVFFLARHGQGWHNVAETKYGSKAWDEYWSMQYGDDEITWGPDPVLTPLGIAQAQAVNKAWKEQLRDGVPLPQRLYSSPLSRAASTLNITWKDILIDQGEVTPLFVEHMREVMGVHTCALFGTATPLSSDQRSTKTHLEKVFPDFTFDVPFSEHDQLWSPDWQESPQQQALRVQQLLNRIFALDSSQYMSITAHGGFINAFFRVVGHPKVKVSPGGIVPIVVKAVEWVS</sequence>
<name>A0A0D6EG22_SPOSA</name>